<dbReference type="Proteomes" id="UP000279336">
    <property type="component" value="Unassembled WGS sequence"/>
</dbReference>
<accession>A0A8B3FUT7</accession>
<dbReference type="CDD" id="cd00143">
    <property type="entry name" value="PP2Cc"/>
    <property type="match status" value="1"/>
</dbReference>
<proteinExistence type="predicted"/>
<feature type="region of interest" description="Disordered" evidence="1">
    <location>
        <begin position="279"/>
        <end position="322"/>
    </location>
</feature>
<dbReference type="EMBL" id="RCIW01000003">
    <property type="protein sequence ID" value="RLP12214.1"/>
    <property type="molecule type" value="Genomic_DNA"/>
</dbReference>
<dbReference type="Gene3D" id="3.60.40.10">
    <property type="entry name" value="PPM-type phosphatase domain"/>
    <property type="match status" value="1"/>
</dbReference>
<dbReference type="AlphaFoldDB" id="A0A8B3FUT7"/>
<comment type="caution">
    <text evidence="3">The sequence shown here is derived from an EMBL/GenBank/DDBJ whole genome shotgun (WGS) entry which is preliminary data.</text>
</comment>
<dbReference type="InterPro" id="IPR001932">
    <property type="entry name" value="PPM-type_phosphatase-like_dom"/>
</dbReference>
<name>A0A8B3FUT7_9ACTN</name>
<feature type="domain" description="PPM-type phosphatase" evidence="2">
    <location>
        <begin position="21"/>
        <end position="272"/>
    </location>
</feature>
<dbReference type="Pfam" id="PF13672">
    <property type="entry name" value="PP2C_2"/>
    <property type="match status" value="1"/>
</dbReference>
<dbReference type="SUPFAM" id="SSF81606">
    <property type="entry name" value="PP2C-like"/>
    <property type="match status" value="1"/>
</dbReference>
<sequence length="322" mass="33904">MTTGPRATERDDLRRGPVVWAGGASHVGTKNPPNQDALAVAATNTAAHHSAIAAVSDGVSTSPRSELASQIAVDAATDSLIDALTRHPTANDPDDLCLAMRMAVLTAQDEIVTQAGNDIDGYACTLVLSLFHRGLIIVANVGDSRAYWFGDGGTNMILTTDDSMAQLSISLGTPREIAEASAQAHAITKWLGPSSPGLDPTVSAFRVAESGWLMVCTDGLWNYASDADALRHVFNHLPVSADASAEKLSVALVDWANEQGGHDNISVGLIRIEEEDLRIAPARARQETPSPAPPNSTEAPPSRAQAVEPDPYDTPPQPELPL</sequence>
<organism evidence="3 4">
    <name type="scientific">Propionibacterium australiense</name>
    <dbReference type="NCBI Taxonomy" id="119981"/>
    <lineage>
        <taxon>Bacteria</taxon>
        <taxon>Bacillati</taxon>
        <taxon>Actinomycetota</taxon>
        <taxon>Actinomycetes</taxon>
        <taxon>Propionibacteriales</taxon>
        <taxon>Propionibacteriaceae</taxon>
        <taxon>Propionibacterium</taxon>
    </lineage>
</organism>
<evidence type="ECO:0000256" key="1">
    <source>
        <dbReference type="SAM" id="MobiDB-lite"/>
    </source>
</evidence>
<protein>
    <submittedName>
        <fullName evidence="3">Serine/threonine-protein phosphatase</fullName>
    </submittedName>
</protein>
<evidence type="ECO:0000313" key="3">
    <source>
        <dbReference type="EMBL" id="RLP12214.1"/>
    </source>
</evidence>
<evidence type="ECO:0000313" key="4">
    <source>
        <dbReference type="Proteomes" id="UP000279336"/>
    </source>
</evidence>
<feature type="compositionally biased region" description="Pro residues" evidence="1">
    <location>
        <begin position="312"/>
        <end position="322"/>
    </location>
</feature>
<gene>
    <name evidence="3" type="ORF">D7U36_02850</name>
</gene>
<dbReference type="RefSeq" id="WP_119160790.1">
    <property type="nucleotide sequence ID" value="NZ_LR134442.1"/>
</dbReference>
<reference evidence="3 4" key="1">
    <citation type="submission" date="2018-10" db="EMBL/GenBank/DDBJ databases">
        <title>Propionibacterium australiense Genome Sequencing and Assembly.</title>
        <authorList>
            <person name="Bernier A.-M."/>
            <person name="Bernard K."/>
        </authorList>
    </citation>
    <scope>NUCLEOTIDE SEQUENCE [LARGE SCALE GENOMIC DNA]</scope>
    <source>
        <strain evidence="3 4">NML98A078</strain>
    </source>
</reference>
<dbReference type="SMART" id="SM00332">
    <property type="entry name" value="PP2Cc"/>
    <property type="match status" value="1"/>
</dbReference>
<dbReference type="InterPro" id="IPR036457">
    <property type="entry name" value="PPM-type-like_dom_sf"/>
</dbReference>
<dbReference type="SMART" id="SM00331">
    <property type="entry name" value="PP2C_SIG"/>
    <property type="match status" value="1"/>
</dbReference>
<evidence type="ECO:0000259" key="2">
    <source>
        <dbReference type="PROSITE" id="PS51746"/>
    </source>
</evidence>
<dbReference type="OrthoDB" id="9801841at2"/>
<dbReference type="PROSITE" id="PS51746">
    <property type="entry name" value="PPM_2"/>
    <property type="match status" value="1"/>
</dbReference>